<protein>
    <submittedName>
        <fullName evidence="1">Ester cyclase</fullName>
    </submittedName>
</protein>
<evidence type="ECO:0000313" key="1">
    <source>
        <dbReference type="EMBL" id="MDJ1486220.1"/>
    </source>
</evidence>
<dbReference type="Gene3D" id="3.10.450.50">
    <property type="match status" value="1"/>
</dbReference>
<dbReference type="AlphaFoldDB" id="A0AAE3QZX9"/>
<dbReference type="Pfam" id="PF07366">
    <property type="entry name" value="SnoaL"/>
    <property type="match status" value="1"/>
</dbReference>
<dbReference type="PANTHER" id="PTHR38436:SF1">
    <property type="entry name" value="ESTER CYCLASE"/>
    <property type="match status" value="1"/>
</dbReference>
<name>A0AAE3QZX9_9BACT</name>
<dbReference type="EMBL" id="JASJOS010000031">
    <property type="protein sequence ID" value="MDJ1486220.1"/>
    <property type="molecule type" value="Genomic_DNA"/>
</dbReference>
<dbReference type="InterPro" id="IPR009959">
    <property type="entry name" value="Cyclase_SnoaL-like"/>
</dbReference>
<evidence type="ECO:0000313" key="2">
    <source>
        <dbReference type="Proteomes" id="UP001241110"/>
    </source>
</evidence>
<dbReference type="RefSeq" id="WP_313989649.1">
    <property type="nucleotide sequence ID" value="NZ_JASJOS010000031.1"/>
</dbReference>
<organism evidence="1 2">
    <name type="scientific">Xanthocytophaga flava</name>
    <dbReference type="NCBI Taxonomy" id="3048013"/>
    <lineage>
        <taxon>Bacteria</taxon>
        <taxon>Pseudomonadati</taxon>
        <taxon>Bacteroidota</taxon>
        <taxon>Cytophagia</taxon>
        <taxon>Cytophagales</taxon>
        <taxon>Rhodocytophagaceae</taxon>
        <taxon>Xanthocytophaga</taxon>
    </lineage>
</organism>
<sequence length="149" mass="16907">MKDHQTEGLVRGISPEERNTIHSFYNLFATRDFTLLDQILATDWEDIPLAPGQQAGAAGFKDLVLNFTAMFPDIMITILDIVGAEGKVGVRAQLSFTHTHEFMGMQASNKKVVIALHEFHYLEKGKIVKTWHLEDWMSMLFQTGSWPVE</sequence>
<dbReference type="Proteomes" id="UP001241110">
    <property type="component" value="Unassembled WGS sequence"/>
</dbReference>
<dbReference type="InterPro" id="IPR032710">
    <property type="entry name" value="NTF2-like_dom_sf"/>
</dbReference>
<accession>A0AAE3QZX9</accession>
<proteinExistence type="predicted"/>
<dbReference type="PANTHER" id="PTHR38436">
    <property type="entry name" value="POLYKETIDE CYCLASE SNOAL-LIKE DOMAIN"/>
    <property type="match status" value="1"/>
</dbReference>
<dbReference type="SUPFAM" id="SSF54427">
    <property type="entry name" value="NTF2-like"/>
    <property type="match status" value="1"/>
</dbReference>
<dbReference type="GO" id="GO:0030638">
    <property type="term" value="P:polyketide metabolic process"/>
    <property type="evidence" value="ECO:0007669"/>
    <property type="project" value="InterPro"/>
</dbReference>
<gene>
    <name evidence="1" type="ORF">QNI16_37400</name>
</gene>
<reference evidence="1" key="1">
    <citation type="submission" date="2023-05" db="EMBL/GenBank/DDBJ databases">
        <authorList>
            <person name="Zhang X."/>
        </authorList>
    </citation>
    <scope>NUCLEOTIDE SEQUENCE</scope>
    <source>
        <strain evidence="1">YF14B1</strain>
    </source>
</reference>
<comment type="caution">
    <text evidence="1">The sequence shown here is derived from an EMBL/GenBank/DDBJ whole genome shotgun (WGS) entry which is preliminary data.</text>
</comment>